<feature type="transmembrane region" description="Helical" evidence="2">
    <location>
        <begin position="308"/>
        <end position="328"/>
    </location>
</feature>
<keyword evidence="2" id="KW-1133">Transmembrane helix</keyword>
<dbReference type="Proteomes" id="UP001161017">
    <property type="component" value="Unassembled WGS sequence"/>
</dbReference>
<feature type="region of interest" description="Disordered" evidence="1">
    <location>
        <begin position="1"/>
        <end position="24"/>
    </location>
</feature>
<organism evidence="3 4">
    <name type="scientific">Ramalina farinacea</name>
    <dbReference type="NCBI Taxonomy" id="258253"/>
    <lineage>
        <taxon>Eukaryota</taxon>
        <taxon>Fungi</taxon>
        <taxon>Dikarya</taxon>
        <taxon>Ascomycota</taxon>
        <taxon>Pezizomycotina</taxon>
        <taxon>Lecanoromycetes</taxon>
        <taxon>OSLEUM clade</taxon>
        <taxon>Lecanoromycetidae</taxon>
        <taxon>Lecanorales</taxon>
        <taxon>Lecanorineae</taxon>
        <taxon>Ramalinaceae</taxon>
        <taxon>Ramalina</taxon>
    </lineage>
</organism>
<accession>A0AA43TTF0</accession>
<comment type="caution">
    <text evidence="3">The sequence shown here is derived from an EMBL/GenBank/DDBJ whole genome shotgun (WGS) entry which is preliminary data.</text>
</comment>
<proteinExistence type="predicted"/>
<keyword evidence="2" id="KW-0472">Membrane</keyword>
<feature type="transmembrane region" description="Helical" evidence="2">
    <location>
        <begin position="199"/>
        <end position="223"/>
    </location>
</feature>
<evidence type="ECO:0000313" key="3">
    <source>
        <dbReference type="EMBL" id="MDI1487064.1"/>
    </source>
</evidence>
<dbReference type="AlphaFoldDB" id="A0AA43TTF0"/>
<feature type="compositionally biased region" description="Polar residues" evidence="1">
    <location>
        <begin position="106"/>
        <end position="118"/>
    </location>
</feature>
<protein>
    <recommendedName>
        <fullName evidence="5">Mcm2 3 5 family protein</fullName>
    </recommendedName>
</protein>
<sequence length="932" mass="102598">MADHAQSPPSPPHPAISPEVVEPQVQSPITISSYIPSIISSVHPGAGYTPIDDFQDQDTSYKGASPEQPQKEDKDDSVHGLRIQFPDDGEERERRLSFGASVIHKPSSTSLLSPNSARSMGLGRHSRSASLDSEEQDITYRQGSEPSLYRSYTEDDDTRNLTRPRASTSATSITIGQTLHPDEPLCKTKRHFFQGRANWLYITIISLSVYSTIFSAIWLGLAVTKPHYGRHIMDSGPLTPSTASLLCAAFAKTIELSFVTVFVSFLGQVLSHRAIVTNSKGITIAEMAMRAWVQQPGTMITHWESVRYAGLTFLGAISLTAAVMAMFYTTASDALVAPKLKFGSSELRVLHGEVKTIFANESQQIANCKTPMNNDNDNWNYGPTCVEIEHSGQAYHNYAQFLTNWDVIIKAGNGTTEQLKRPLPVGMLYDNTSITGSWVEINNMNNVSNHFNRVVNNVTLAMPLTSVFNAAKHPVNGILQPQELDGLGEYYVHASVPSPTINVLCASLTEEELQPLIVSSWPGTHTFNHSLYPGGYDIPRRPSWFNKTVVDDLFGWGERYGRRAPVFPIIPAPFNTVYNNTDEESDSLYVLATSNYSAVGDPPDTKMNMICSLRSAMTPECSTTFHSSFSGSALSTTCNASHDQMAYTHSRPDATSGVTNVNWTTVANQWGITVSLGAGLTSDNASNARLLTQMMPLDRQLDPARPSIAEALAVEAGCTVILSGIDSPLIHYWNYTDQLDINGQTWKRNHTEFQAFNATVRSQEYSSGGTLRWQGAFYIILVAVFLTNAFCLAYFVLGHHGLMTDYIEPQNLFALSLGSPPSKALEGACGGGPEGNQFLSSWHIELDRRRDHFFVRSLDVPGEGEVRRRRNNRKSKDVGDSEEDEGPITDGGMMNSAKGRGSEGGYEEMRMEGSPVAEMYDRLSKRRTSSLL</sequence>
<dbReference type="EMBL" id="JAPUFD010000004">
    <property type="protein sequence ID" value="MDI1487064.1"/>
    <property type="molecule type" value="Genomic_DNA"/>
</dbReference>
<evidence type="ECO:0000256" key="2">
    <source>
        <dbReference type="SAM" id="Phobius"/>
    </source>
</evidence>
<feature type="compositionally biased region" description="Basic and acidic residues" evidence="1">
    <location>
        <begin position="69"/>
        <end position="79"/>
    </location>
</feature>
<gene>
    <name evidence="3" type="ORF">OHK93_006327</name>
</gene>
<keyword evidence="2" id="KW-0812">Transmembrane</keyword>
<name>A0AA43TTF0_9LECA</name>
<evidence type="ECO:0000256" key="1">
    <source>
        <dbReference type="SAM" id="MobiDB-lite"/>
    </source>
</evidence>
<evidence type="ECO:0000313" key="4">
    <source>
        <dbReference type="Proteomes" id="UP001161017"/>
    </source>
</evidence>
<feature type="region of interest" description="Disordered" evidence="1">
    <location>
        <begin position="45"/>
        <end position="171"/>
    </location>
</feature>
<reference evidence="3" key="1">
    <citation type="journal article" date="2023" name="Genome Biol. Evol.">
        <title>First Whole Genome Sequence and Flow Cytometry Genome Size Data for the Lichen-Forming Fungus Ramalina farinacea (Ascomycota).</title>
        <authorList>
            <person name="Llewellyn T."/>
            <person name="Mian S."/>
            <person name="Hill R."/>
            <person name="Leitch I.J."/>
            <person name="Gaya E."/>
        </authorList>
    </citation>
    <scope>NUCLEOTIDE SEQUENCE</scope>
    <source>
        <strain evidence="3">LIQ254RAFAR</strain>
    </source>
</reference>
<evidence type="ECO:0008006" key="5">
    <source>
        <dbReference type="Google" id="ProtNLM"/>
    </source>
</evidence>
<feature type="region of interest" description="Disordered" evidence="1">
    <location>
        <begin position="864"/>
        <end position="932"/>
    </location>
</feature>
<keyword evidence="4" id="KW-1185">Reference proteome</keyword>
<feature type="transmembrane region" description="Helical" evidence="2">
    <location>
        <begin position="776"/>
        <end position="797"/>
    </location>
</feature>